<evidence type="ECO:0000256" key="5">
    <source>
        <dbReference type="ARBA" id="ARBA00023136"/>
    </source>
</evidence>
<evidence type="ECO:0000259" key="8">
    <source>
        <dbReference type="Pfam" id="PF04547"/>
    </source>
</evidence>
<feature type="compositionally biased region" description="Basic and acidic residues" evidence="7">
    <location>
        <begin position="684"/>
        <end position="698"/>
    </location>
</feature>
<feature type="transmembrane region" description="Helical" evidence="6">
    <location>
        <begin position="576"/>
        <end position="604"/>
    </location>
</feature>
<feature type="compositionally biased region" description="Basic and acidic residues" evidence="7">
    <location>
        <begin position="483"/>
        <end position="493"/>
    </location>
</feature>
<feature type="transmembrane region" description="Helical" evidence="6">
    <location>
        <begin position="198"/>
        <end position="226"/>
    </location>
</feature>
<evidence type="ECO:0000256" key="6">
    <source>
        <dbReference type="RuleBase" id="RU280814"/>
    </source>
</evidence>
<feature type="transmembrane region" description="Helical" evidence="6">
    <location>
        <begin position="399"/>
        <end position="418"/>
    </location>
</feature>
<proteinExistence type="inferred from homology"/>
<comment type="similarity">
    <text evidence="2 6">Belongs to the anoctamin family.</text>
</comment>
<dbReference type="GO" id="GO:0016020">
    <property type="term" value="C:membrane"/>
    <property type="evidence" value="ECO:0007669"/>
    <property type="project" value="UniProtKB-SubCell"/>
</dbReference>
<sequence length="698" mass="81050">MLTIRISGLKDEIKERGRQVLSDALKWQPNKTVVKSNECDLVAIFNSSASYDNICWYFNLLQVRVPQLIIRLNYHKQSGQYAMYLTCRGMREFSLEESELFEHLHNPQLFFSSQQRASIIHHFLLSLRAKPGDIFGDKLKFSPEQNITHYLQSAGVIKSIFPLHDMVEMRLLSRSWINSASIISQPIDKVERYFGVRVALYFAWLGHYTKALLVFSIFTLLSYVYFNKKNNFNAHYTLTAVFNILWCMMYLEHWRRTSTDYAYRWGTLDSPPSLLEEPRPNFTGDLAPCPITKRMVPHYPAYKRKLILLIISSPVTLICIIGVIVMTYFLMELQQWTDKWIEDEYQNKRYTWMSYGPKILHAICIMIADAIYKAIAVRLTELENHRLEDTHRNFLIGKLILFQFVNSFYLLFFTAFVTQDMKLLKQQLSTILIVRQFTGNFKEVFLPIGQTRLKQFYLSMRYESLKAAGSVDQDSDNSDIDDPDQKVTNRKSDASPVPFRNRAFSIDGRISQPEQEAILPQYDDSCEDYLEMFIQFGYVSMFSCAFPFASVLAFLNNVLEIRADAYKLTTAYKRPIAMPASGIGVWQTALEIVSYIAVATNIGLLYVSGTLDRYLPSVSDTNQILLLVFFEHIVFAIRYMIGQLIPDTPAFIENEVAILEHKRREALKTLERESMKQYQKTRSKSHDQHEEVKASGDI</sequence>
<evidence type="ECO:0000256" key="2">
    <source>
        <dbReference type="ARBA" id="ARBA00009671"/>
    </source>
</evidence>
<gene>
    <name evidence="9" type="ORF">Ciccas_002387</name>
</gene>
<dbReference type="EMBL" id="JBJKFK010000187">
    <property type="protein sequence ID" value="KAL3318947.1"/>
    <property type="molecule type" value="Genomic_DNA"/>
</dbReference>
<dbReference type="InterPro" id="IPR049452">
    <property type="entry name" value="Anoctamin_TM"/>
</dbReference>
<evidence type="ECO:0000313" key="10">
    <source>
        <dbReference type="Proteomes" id="UP001626550"/>
    </source>
</evidence>
<evidence type="ECO:0000256" key="3">
    <source>
        <dbReference type="ARBA" id="ARBA00022692"/>
    </source>
</evidence>
<name>A0ABD2QHE5_9PLAT</name>
<evidence type="ECO:0000313" key="9">
    <source>
        <dbReference type="EMBL" id="KAL3318947.1"/>
    </source>
</evidence>
<keyword evidence="3 6" id="KW-0812">Transmembrane</keyword>
<dbReference type="InterPro" id="IPR007632">
    <property type="entry name" value="Anoctamin"/>
</dbReference>
<comment type="subcellular location">
    <subcellularLocation>
        <location evidence="1 6">Membrane</location>
        <topology evidence="1 6">Multi-pass membrane protein</topology>
    </subcellularLocation>
</comment>
<feature type="transmembrane region" description="Helical" evidence="6">
    <location>
        <begin position="232"/>
        <end position="251"/>
    </location>
</feature>
<feature type="transmembrane region" description="Helical" evidence="6">
    <location>
        <begin position="359"/>
        <end position="379"/>
    </location>
</feature>
<protein>
    <recommendedName>
        <fullName evidence="6">Anoctamin</fullName>
    </recommendedName>
</protein>
<dbReference type="Pfam" id="PF04547">
    <property type="entry name" value="Anoctamin"/>
    <property type="match status" value="1"/>
</dbReference>
<evidence type="ECO:0000256" key="4">
    <source>
        <dbReference type="ARBA" id="ARBA00022989"/>
    </source>
</evidence>
<organism evidence="9 10">
    <name type="scientific">Cichlidogyrus casuarinus</name>
    <dbReference type="NCBI Taxonomy" id="1844966"/>
    <lineage>
        <taxon>Eukaryota</taxon>
        <taxon>Metazoa</taxon>
        <taxon>Spiralia</taxon>
        <taxon>Lophotrochozoa</taxon>
        <taxon>Platyhelminthes</taxon>
        <taxon>Monogenea</taxon>
        <taxon>Monopisthocotylea</taxon>
        <taxon>Dactylogyridea</taxon>
        <taxon>Ancyrocephalidae</taxon>
        <taxon>Cichlidogyrus</taxon>
    </lineage>
</organism>
<dbReference type="Proteomes" id="UP001626550">
    <property type="component" value="Unassembled WGS sequence"/>
</dbReference>
<feature type="transmembrane region" description="Helical" evidence="6">
    <location>
        <begin position="624"/>
        <end position="641"/>
    </location>
</feature>
<keyword evidence="5 6" id="KW-0472">Membrane</keyword>
<feature type="transmembrane region" description="Helical" evidence="6">
    <location>
        <begin position="306"/>
        <end position="330"/>
    </location>
</feature>
<feature type="region of interest" description="Disordered" evidence="7">
    <location>
        <begin position="470"/>
        <end position="497"/>
    </location>
</feature>
<evidence type="ECO:0000256" key="7">
    <source>
        <dbReference type="SAM" id="MobiDB-lite"/>
    </source>
</evidence>
<feature type="transmembrane region" description="Helical" evidence="6">
    <location>
        <begin position="532"/>
        <end position="555"/>
    </location>
</feature>
<dbReference type="AlphaFoldDB" id="A0ABD2QHE5"/>
<feature type="compositionally biased region" description="Acidic residues" evidence="7">
    <location>
        <begin position="473"/>
        <end position="482"/>
    </location>
</feature>
<feature type="domain" description="Anoctamin transmembrane" evidence="8">
    <location>
        <begin position="191"/>
        <end position="656"/>
    </location>
</feature>
<keyword evidence="10" id="KW-1185">Reference proteome</keyword>
<accession>A0ABD2QHE5</accession>
<reference evidence="9 10" key="1">
    <citation type="submission" date="2024-11" db="EMBL/GenBank/DDBJ databases">
        <title>Adaptive evolution of stress response genes in parasites aligns with host niche diversity.</title>
        <authorList>
            <person name="Hahn C."/>
            <person name="Resl P."/>
        </authorList>
    </citation>
    <scope>NUCLEOTIDE SEQUENCE [LARGE SCALE GENOMIC DNA]</scope>
    <source>
        <strain evidence="9">EGGRZ-B1_66</strain>
        <tissue evidence="9">Body</tissue>
    </source>
</reference>
<keyword evidence="4 6" id="KW-1133">Transmembrane helix</keyword>
<evidence type="ECO:0000256" key="1">
    <source>
        <dbReference type="ARBA" id="ARBA00004141"/>
    </source>
</evidence>
<comment type="caution">
    <text evidence="9">The sequence shown here is derived from an EMBL/GenBank/DDBJ whole genome shotgun (WGS) entry which is preliminary data.</text>
</comment>
<dbReference type="PANTHER" id="PTHR12308:SF51">
    <property type="entry name" value="ANOCTAMIN-8"/>
    <property type="match status" value="1"/>
</dbReference>
<dbReference type="PANTHER" id="PTHR12308">
    <property type="entry name" value="ANOCTAMIN"/>
    <property type="match status" value="1"/>
</dbReference>
<feature type="region of interest" description="Disordered" evidence="7">
    <location>
        <begin position="670"/>
        <end position="698"/>
    </location>
</feature>